<evidence type="ECO:0000313" key="2">
    <source>
        <dbReference type="EMBL" id="TBW38438.1"/>
    </source>
</evidence>
<evidence type="ECO:0000313" key="3">
    <source>
        <dbReference type="Proteomes" id="UP000292781"/>
    </source>
</evidence>
<dbReference type="EMBL" id="SJFN01000011">
    <property type="protein sequence ID" value="TBW38438.1"/>
    <property type="molecule type" value="Genomic_DNA"/>
</dbReference>
<accession>A0A4Q9VRB9</accession>
<gene>
    <name evidence="2" type="ORF">EYW49_09205</name>
</gene>
<comment type="caution">
    <text evidence="2">The sequence shown here is derived from an EMBL/GenBank/DDBJ whole genome shotgun (WGS) entry which is preliminary data.</text>
</comment>
<dbReference type="AlphaFoldDB" id="A0A4Q9VRB9"/>
<sequence>MSDALVPYRRQVLHVFVALARAAPHDAKLSAATTHPRISTANYDDYRRAVRESSETLKRLLARDLITGTLSGPHGIEWVMDARLSPSAEALLAHPEADGGRPLLATLAAGLADGDAAEIDGLAERVVRRLAGDVDPERLRGEPGHDLHADGSSVP</sequence>
<organism evidence="2 3">
    <name type="scientific">Siculibacillus lacustris</name>
    <dbReference type="NCBI Taxonomy" id="1549641"/>
    <lineage>
        <taxon>Bacteria</taxon>
        <taxon>Pseudomonadati</taxon>
        <taxon>Pseudomonadota</taxon>
        <taxon>Alphaproteobacteria</taxon>
        <taxon>Hyphomicrobiales</taxon>
        <taxon>Ancalomicrobiaceae</taxon>
        <taxon>Siculibacillus</taxon>
    </lineage>
</organism>
<reference evidence="2 3" key="1">
    <citation type="submission" date="2019-02" db="EMBL/GenBank/DDBJ databases">
        <title>Siculibacillus lacustris gen. nov., sp. nov., a new rosette-forming bacterium isolated from a freshwater crater lake (Lake St. Ana, Romania).</title>
        <authorList>
            <person name="Felfoldi T."/>
            <person name="Marton Z."/>
            <person name="Szabo A."/>
            <person name="Mentes A."/>
            <person name="Boka K."/>
            <person name="Marialigeti K."/>
            <person name="Mathe I."/>
            <person name="Koncz M."/>
            <person name="Schumann P."/>
            <person name="Toth E."/>
        </authorList>
    </citation>
    <scope>NUCLEOTIDE SEQUENCE [LARGE SCALE GENOMIC DNA]</scope>
    <source>
        <strain evidence="2 3">SA-279</strain>
    </source>
</reference>
<dbReference type="Proteomes" id="UP000292781">
    <property type="component" value="Unassembled WGS sequence"/>
</dbReference>
<feature type="compositionally biased region" description="Basic and acidic residues" evidence="1">
    <location>
        <begin position="134"/>
        <end position="149"/>
    </location>
</feature>
<proteinExistence type="predicted"/>
<protein>
    <submittedName>
        <fullName evidence="2">Uncharacterized protein</fullName>
    </submittedName>
</protein>
<keyword evidence="3" id="KW-1185">Reference proteome</keyword>
<dbReference type="RefSeq" id="WP_131308628.1">
    <property type="nucleotide sequence ID" value="NZ_SJFN01000011.1"/>
</dbReference>
<name>A0A4Q9VRB9_9HYPH</name>
<evidence type="ECO:0000256" key="1">
    <source>
        <dbReference type="SAM" id="MobiDB-lite"/>
    </source>
</evidence>
<feature type="region of interest" description="Disordered" evidence="1">
    <location>
        <begin position="134"/>
        <end position="155"/>
    </location>
</feature>